<dbReference type="PANTHER" id="PTHR30055:SF234">
    <property type="entry name" value="HTH-TYPE TRANSCRIPTIONAL REGULATOR BETI"/>
    <property type="match status" value="1"/>
</dbReference>
<feature type="region of interest" description="Disordered" evidence="6">
    <location>
        <begin position="201"/>
        <end position="220"/>
    </location>
</feature>
<dbReference type="Gene3D" id="1.10.357.10">
    <property type="entry name" value="Tetracycline Repressor, domain 2"/>
    <property type="match status" value="1"/>
</dbReference>
<dbReference type="RefSeq" id="WP_013872623.1">
    <property type="nucleotide sequence ID" value="NC_015656.1"/>
</dbReference>
<dbReference type="InterPro" id="IPR036271">
    <property type="entry name" value="Tet_transcr_reg_TetR-rel_C_sf"/>
</dbReference>
<keyword evidence="3 5" id="KW-0238">DNA-binding</keyword>
<accession>F8AZH0</accession>
<dbReference type="InterPro" id="IPR039538">
    <property type="entry name" value="BetI_C"/>
</dbReference>
<dbReference type="HOGENOM" id="CLU_069356_15_10_11"/>
<dbReference type="SUPFAM" id="SSF46689">
    <property type="entry name" value="Homeodomain-like"/>
    <property type="match status" value="1"/>
</dbReference>
<evidence type="ECO:0000256" key="3">
    <source>
        <dbReference type="ARBA" id="ARBA00023125"/>
    </source>
</evidence>
<dbReference type="GO" id="GO:0000976">
    <property type="term" value="F:transcription cis-regulatory region binding"/>
    <property type="evidence" value="ECO:0007669"/>
    <property type="project" value="TreeGrafter"/>
</dbReference>
<proteinExistence type="predicted"/>
<protein>
    <submittedName>
        <fullName evidence="8">Regulatory protein TetR</fullName>
    </submittedName>
</protein>
<sequence>MPKRVDHDVRRRQIADALLRVAATRGLHNAGFREVAAEAGVSVRLIQYYFETKEQLLLFGLRRVGEQFGQRVAIRLTDAAATPSGRDRIELVLLTTLPLDEDCRLLYLVYNQYFALALTEPTLAAQPYGNDPDILATWLVEQLRACQAAGHLPPHTNLADEAVALLAITVGLGNAVLAGTRSAHDARRVLAGYLDRLLSPPAHGMHQPPAGNPTSEPIEQ</sequence>
<keyword evidence="1" id="KW-0678">Repressor</keyword>
<evidence type="ECO:0000313" key="8">
    <source>
        <dbReference type="EMBL" id="AEH08645.1"/>
    </source>
</evidence>
<gene>
    <name evidence="8" type="ordered locus">FsymDg_1146</name>
</gene>
<dbReference type="InterPro" id="IPR009057">
    <property type="entry name" value="Homeodomain-like_sf"/>
</dbReference>
<evidence type="ECO:0000259" key="7">
    <source>
        <dbReference type="PROSITE" id="PS50977"/>
    </source>
</evidence>
<evidence type="ECO:0000313" key="9">
    <source>
        <dbReference type="Proteomes" id="UP000001549"/>
    </source>
</evidence>
<dbReference type="STRING" id="656024.FsymDg_1146"/>
<organism evidence="8 9">
    <name type="scientific">Candidatus Protofrankia datiscae</name>
    <dbReference type="NCBI Taxonomy" id="2716812"/>
    <lineage>
        <taxon>Bacteria</taxon>
        <taxon>Bacillati</taxon>
        <taxon>Actinomycetota</taxon>
        <taxon>Actinomycetes</taxon>
        <taxon>Frankiales</taxon>
        <taxon>Frankiaceae</taxon>
        <taxon>Protofrankia</taxon>
    </lineage>
</organism>
<dbReference type="GO" id="GO:0003700">
    <property type="term" value="F:DNA-binding transcription factor activity"/>
    <property type="evidence" value="ECO:0007669"/>
    <property type="project" value="TreeGrafter"/>
</dbReference>
<keyword evidence="2" id="KW-0805">Transcription regulation</keyword>
<dbReference type="SUPFAM" id="SSF48498">
    <property type="entry name" value="Tetracyclin repressor-like, C-terminal domain"/>
    <property type="match status" value="1"/>
</dbReference>
<dbReference type="Pfam" id="PF00440">
    <property type="entry name" value="TetR_N"/>
    <property type="match status" value="1"/>
</dbReference>
<evidence type="ECO:0000256" key="4">
    <source>
        <dbReference type="ARBA" id="ARBA00023163"/>
    </source>
</evidence>
<dbReference type="Pfam" id="PF13977">
    <property type="entry name" value="TetR_C_6"/>
    <property type="match status" value="1"/>
</dbReference>
<feature type="DNA-binding region" description="H-T-H motif" evidence="5">
    <location>
        <begin position="31"/>
        <end position="50"/>
    </location>
</feature>
<dbReference type="eggNOG" id="COG1309">
    <property type="taxonomic scope" value="Bacteria"/>
</dbReference>
<dbReference type="InterPro" id="IPR001647">
    <property type="entry name" value="HTH_TetR"/>
</dbReference>
<evidence type="ECO:0000256" key="2">
    <source>
        <dbReference type="ARBA" id="ARBA00023015"/>
    </source>
</evidence>
<keyword evidence="4" id="KW-0804">Transcription</keyword>
<evidence type="ECO:0000256" key="5">
    <source>
        <dbReference type="PROSITE-ProRule" id="PRU00335"/>
    </source>
</evidence>
<dbReference type="AlphaFoldDB" id="F8AZH0"/>
<reference evidence="8 9" key="1">
    <citation type="submission" date="2011-05" db="EMBL/GenBank/DDBJ databases">
        <title>Complete sequence of chromosome of Frankia symbiont of Datisca glomerata.</title>
        <authorList>
            <consortium name="US DOE Joint Genome Institute"/>
            <person name="Lucas S."/>
            <person name="Han J."/>
            <person name="Lapidus A."/>
            <person name="Cheng J.-F."/>
            <person name="Goodwin L."/>
            <person name="Pitluck S."/>
            <person name="Peters L."/>
            <person name="Mikhailova N."/>
            <person name="Chertkov O."/>
            <person name="Teshima H."/>
            <person name="Han C."/>
            <person name="Tapia R."/>
            <person name="Land M."/>
            <person name="Hauser L."/>
            <person name="Kyrpides N."/>
            <person name="Ivanova N."/>
            <person name="Pagani I."/>
            <person name="Berry A."/>
            <person name="Pawlowski K."/>
            <person name="Persson T."/>
            <person name="Vanden Heuvel B."/>
            <person name="Benson D."/>
            <person name="Woyke T."/>
        </authorList>
    </citation>
    <scope>NUCLEOTIDE SEQUENCE [LARGE SCALE GENOMIC DNA]</scope>
    <source>
        <strain evidence="9">4085684</strain>
    </source>
</reference>
<feature type="domain" description="HTH tetR-type" evidence="7">
    <location>
        <begin position="8"/>
        <end position="68"/>
    </location>
</feature>
<dbReference type="Proteomes" id="UP000001549">
    <property type="component" value="Chromosome"/>
</dbReference>
<dbReference type="KEGG" id="fsy:FsymDg_1146"/>
<dbReference type="PANTHER" id="PTHR30055">
    <property type="entry name" value="HTH-TYPE TRANSCRIPTIONAL REGULATOR RUTR"/>
    <property type="match status" value="1"/>
</dbReference>
<dbReference type="PROSITE" id="PS50977">
    <property type="entry name" value="HTH_TETR_2"/>
    <property type="match status" value="1"/>
</dbReference>
<dbReference type="InterPro" id="IPR050109">
    <property type="entry name" value="HTH-type_TetR-like_transc_reg"/>
</dbReference>
<evidence type="ECO:0000256" key="6">
    <source>
        <dbReference type="SAM" id="MobiDB-lite"/>
    </source>
</evidence>
<name>F8AZH0_9ACTN</name>
<keyword evidence="9" id="KW-1185">Reference proteome</keyword>
<dbReference type="EMBL" id="CP002801">
    <property type="protein sequence ID" value="AEH08645.1"/>
    <property type="molecule type" value="Genomic_DNA"/>
</dbReference>
<evidence type="ECO:0000256" key="1">
    <source>
        <dbReference type="ARBA" id="ARBA00022491"/>
    </source>
</evidence>